<comment type="caution">
    <text evidence="3">The sequence shown here is derived from an EMBL/GenBank/DDBJ whole genome shotgun (WGS) entry which is preliminary data.</text>
</comment>
<dbReference type="PANTHER" id="PTHR48090:SF8">
    <property type="entry name" value="GLYCOSYLTRANSFERASE CSBB-RELATED"/>
    <property type="match status" value="1"/>
</dbReference>
<evidence type="ECO:0000313" key="3">
    <source>
        <dbReference type="EMBL" id="MBP0725016.1"/>
    </source>
</evidence>
<keyword evidence="1" id="KW-1133">Transmembrane helix</keyword>
<accession>A0A940NM19</accession>
<dbReference type="Proteomes" id="UP000682134">
    <property type="component" value="Unassembled WGS sequence"/>
</dbReference>
<protein>
    <submittedName>
        <fullName evidence="3">Glycosyltransferase family 2 protein</fullName>
    </submittedName>
</protein>
<dbReference type="FunFam" id="3.90.550.10:FF:000125">
    <property type="entry name" value="Putative glycosyltransferase CsbB"/>
    <property type="match status" value="1"/>
</dbReference>
<dbReference type="GO" id="GO:0005886">
    <property type="term" value="C:plasma membrane"/>
    <property type="evidence" value="ECO:0007669"/>
    <property type="project" value="TreeGrafter"/>
</dbReference>
<keyword evidence="4" id="KW-1185">Reference proteome</keyword>
<evidence type="ECO:0000313" key="4">
    <source>
        <dbReference type="Proteomes" id="UP000682134"/>
    </source>
</evidence>
<dbReference type="SUPFAM" id="SSF53448">
    <property type="entry name" value="Nucleotide-diphospho-sugar transferases"/>
    <property type="match status" value="1"/>
</dbReference>
<evidence type="ECO:0000259" key="2">
    <source>
        <dbReference type="Pfam" id="PF00535"/>
    </source>
</evidence>
<reference evidence="3" key="1">
    <citation type="submission" date="2021-04" db="EMBL/GenBank/DDBJ databases">
        <title>Genome seq and assembly of Bacillus sp.</title>
        <authorList>
            <person name="Chhetri G."/>
        </authorList>
    </citation>
    <scope>NUCLEOTIDE SEQUENCE</scope>
    <source>
        <strain evidence="3">RG28</strain>
    </source>
</reference>
<dbReference type="Gene3D" id="3.90.550.10">
    <property type="entry name" value="Spore Coat Polysaccharide Biosynthesis Protein SpsA, Chain A"/>
    <property type="match status" value="1"/>
</dbReference>
<dbReference type="CDD" id="cd04187">
    <property type="entry name" value="DPM1_like_bac"/>
    <property type="match status" value="1"/>
</dbReference>
<keyword evidence="1" id="KW-0472">Membrane</keyword>
<dbReference type="InterPro" id="IPR050256">
    <property type="entry name" value="Glycosyltransferase_2"/>
</dbReference>
<feature type="domain" description="Glycosyltransferase 2-like" evidence="2">
    <location>
        <begin position="4"/>
        <end position="165"/>
    </location>
</feature>
<name>A0A940NM19_9BACI</name>
<proteinExistence type="predicted"/>
<dbReference type="RefSeq" id="WP_209404150.1">
    <property type="nucleotide sequence ID" value="NZ_JAGIYQ010000004.1"/>
</dbReference>
<evidence type="ECO:0000256" key="1">
    <source>
        <dbReference type="SAM" id="Phobius"/>
    </source>
</evidence>
<organism evidence="3 4">
    <name type="scientific">Gottfriedia endophytica</name>
    <dbReference type="NCBI Taxonomy" id="2820819"/>
    <lineage>
        <taxon>Bacteria</taxon>
        <taxon>Bacillati</taxon>
        <taxon>Bacillota</taxon>
        <taxon>Bacilli</taxon>
        <taxon>Bacillales</taxon>
        <taxon>Bacillaceae</taxon>
        <taxon>Gottfriedia</taxon>
    </lineage>
</organism>
<dbReference type="InterPro" id="IPR029044">
    <property type="entry name" value="Nucleotide-diphossugar_trans"/>
</dbReference>
<feature type="transmembrane region" description="Helical" evidence="1">
    <location>
        <begin position="228"/>
        <end position="252"/>
    </location>
</feature>
<keyword evidence="1" id="KW-0812">Transmembrane</keyword>
<gene>
    <name evidence="3" type="ORF">J5Y03_07405</name>
</gene>
<sequence>MKISLVVPCYNEEKNIQEFYDEVTNLLSTIDCTYEIVLVNDGSKDNTLVKLQTISLRDERVKYISFSRNFGKEAGMLAGLTYASGDAVIILDADLQHPPSLIPQLLEGYNEGFDQVIAKRNRTGDKVVRTAFSKLYYKIMNKFVDIELTDGVGDFRLLSRKAVNSLLSLQEYNRFSKGLFSWIGYKTKVIEYENVLRNEGESSWSFSSLLNYGIDGVISFNNRPLRMLIYLGLFVMIAGLVYILCTFFQITFSHKSTPGYFTTISAILLLGGIQLISLGVIGEYIGRIYYETKRRPQFIIDETNVEIPMLEQVAKK</sequence>
<dbReference type="InterPro" id="IPR001173">
    <property type="entry name" value="Glyco_trans_2-like"/>
</dbReference>
<dbReference type="AlphaFoldDB" id="A0A940NM19"/>
<feature type="transmembrane region" description="Helical" evidence="1">
    <location>
        <begin position="264"/>
        <end position="285"/>
    </location>
</feature>
<dbReference type="Pfam" id="PF00535">
    <property type="entry name" value="Glycos_transf_2"/>
    <property type="match status" value="1"/>
</dbReference>
<dbReference type="PANTHER" id="PTHR48090">
    <property type="entry name" value="UNDECAPRENYL-PHOSPHATE 4-DEOXY-4-FORMAMIDO-L-ARABINOSE TRANSFERASE-RELATED"/>
    <property type="match status" value="1"/>
</dbReference>
<dbReference type="EMBL" id="JAGIYQ010000004">
    <property type="protein sequence ID" value="MBP0725016.1"/>
    <property type="molecule type" value="Genomic_DNA"/>
</dbReference>